<dbReference type="Proteomes" id="UP000887576">
    <property type="component" value="Unplaced"/>
</dbReference>
<evidence type="ECO:0000313" key="2">
    <source>
        <dbReference type="WBParaSite" id="JU765_v2.g10307.t1"/>
    </source>
</evidence>
<sequence length="159" mass="18493">MAAAAWWIIALCLFLSVDQSKCSKAESNLYRDLLANYSSLVRPVRNSTQKLRVAVRFFLQQIVNVDEKNQVIELNAWLKYIWFDYRLKWKPEKYEDISSIRFSGADNIIFQPDVYLYNSADKSFDSTYKSNLVVYHTGEVNWIPPGIFRASCRLGAFSL</sequence>
<evidence type="ECO:0000313" key="1">
    <source>
        <dbReference type="Proteomes" id="UP000887576"/>
    </source>
</evidence>
<accession>A0AC34PVK2</accession>
<reference evidence="2" key="1">
    <citation type="submission" date="2022-11" db="UniProtKB">
        <authorList>
            <consortium name="WormBaseParasite"/>
        </authorList>
    </citation>
    <scope>IDENTIFICATION</scope>
</reference>
<organism evidence="1 2">
    <name type="scientific">Panagrolaimus sp. JU765</name>
    <dbReference type="NCBI Taxonomy" id="591449"/>
    <lineage>
        <taxon>Eukaryota</taxon>
        <taxon>Metazoa</taxon>
        <taxon>Ecdysozoa</taxon>
        <taxon>Nematoda</taxon>
        <taxon>Chromadorea</taxon>
        <taxon>Rhabditida</taxon>
        <taxon>Tylenchina</taxon>
        <taxon>Panagrolaimomorpha</taxon>
        <taxon>Panagrolaimoidea</taxon>
        <taxon>Panagrolaimidae</taxon>
        <taxon>Panagrolaimus</taxon>
    </lineage>
</organism>
<dbReference type="WBParaSite" id="JU765_v2.g10307.t1">
    <property type="protein sequence ID" value="JU765_v2.g10307.t1"/>
    <property type="gene ID" value="JU765_v2.g10307"/>
</dbReference>
<name>A0AC34PVK2_9BILA</name>
<proteinExistence type="predicted"/>
<protein>
    <submittedName>
        <fullName evidence="2">Neurotransmitter-gated ion-channel ligand-binding domain-containing protein</fullName>
    </submittedName>
</protein>